<dbReference type="Gene3D" id="3.20.20.60">
    <property type="entry name" value="Phosphoenolpyruvate-binding domains"/>
    <property type="match status" value="1"/>
</dbReference>
<proteinExistence type="predicted"/>
<sequence length="526" mass="57063">MRRRAADAVGAPHPTGTLRSSAAFFHERISSLRFQCLSNTAATRTPSRGLWSFTPSPGRGSADLGVDKGLAGWLRRLHFDFQVYRDRQLDAAAAEEAQAGIECIDEDKHCPASTTSTAYRGQTSDAHARRSCSPLISRNPGLCPRSVLFVPGSNTRALAKIPTLPADCFILDLENSVGRSSKRRARENIQAFVEDIQKEQRVRRSTEATTTTAAAAAGGAGTADEVGDPYPRLIVRINSPDFDVATAMLDLELVGLLGPAIEGIALPKTTVRTYALIEDYVCPHHQLWAFFETPLSITQAPLICKQRVYRYAVMGYNDLSAELQLPMATPSPLPGATDDGSVSEAVKESLHITARLPLWQSTAQVLLAARAHDMFVIDAVFNNPTDKAAFRRSLQECRLLGLNGKTLIHPSQIEPTNAAFTPAEAEVVWAQRIIEAIERCKGDVTTVDGNMMEELHQRQARHVLALHRSAKLEEMLLRTEAPKGGTGNGASKEATDGTAETVAGGADSNGSGRQPRHPPSRHRPLS</sequence>
<dbReference type="InterPro" id="IPR040186">
    <property type="entry name" value="Citramalyl-CoA_lyase"/>
</dbReference>
<protein>
    <recommendedName>
        <fullName evidence="3">HpcH/HpaI aldolase/citrate lyase domain-containing protein</fullName>
    </recommendedName>
</protein>
<dbReference type="GeneID" id="92515087"/>
<dbReference type="RefSeq" id="XP_067178438.1">
    <property type="nucleotide sequence ID" value="XM_067322575.1"/>
</dbReference>
<dbReference type="InterPro" id="IPR015813">
    <property type="entry name" value="Pyrv/PenolPyrv_kinase-like_dom"/>
</dbReference>
<dbReference type="InterPro" id="IPR005000">
    <property type="entry name" value="Aldolase/citrate-lyase_domain"/>
</dbReference>
<feature type="region of interest" description="Disordered" evidence="2">
    <location>
        <begin position="478"/>
        <end position="526"/>
    </location>
</feature>
<feature type="compositionally biased region" description="Basic residues" evidence="2">
    <location>
        <begin position="514"/>
        <end position="526"/>
    </location>
</feature>
<feature type="compositionally biased region" description="Low complexity" evidence="2">
    <location>
        <begin position="208"/>
        <end position="217"/>
    </location>
</feature>
<dbReference type="GO" id="GO:0046872">
    <property type="term" value="F:metal ion binding"/>
    <property type="evidence" value="ECO:0007669"/>
    <property type="project" value="UniProtKB-KW"/>
</dbReference>
<dbReference type="GO" id="GO:0106064">
    <property type="term" value="P:regulation of cobalamin metabolic process"/>
    <property type="evidence" value="ECO:0007669"/>
    <property type="project" value="TreeGrafter"/>
</dbReference>
<reference evidence="5" key="1">
    <citation type="journal article" date="2021" name="Microbiol. Resour. Announc.">
        <title>LGAAP: Leishmaniinae Genome Assembly and Annotation Pipeline.</title>
        <authorList>
            <person name="Almutairi H."/>
            <person name="Urbaniak M.D."/>
            <person name="Bates M.D."/>
            <person name="Jariyapan N."/>
            <person name="Kwakye-Nuako G."/>
            <person name="Thomaz-Soccol V."/>
            <person name="Al-Salem W.S."/>
            <person name="Dillon R.J."/>
            <person name="Bates P.A."/>
            <person name="Gatherer D."/>
        </authorList>
    </citation>
    <scope>NUCLEOTIDE SEQUENCE [LARGE SCALE GENOMIC DNA]</scope>
</reference>
<evidence type="ECO:0000313" key="4">
    <source>
        <dbReference type="EMBL" id="KAG5477800.1"/>
    </source>
</evidence>
<feature type="domain" description="HpcH/HpaI aldolase/citrate lyase" evidence="3">
    <location>
        <begin position="145"/>
        <end position="199"/>
    </location>
</feature>
<comment type="caution">
    <text evidence="4">The sequence shown here is derived from an EMBL/GenBank/DDBJ whole genome shotgun (WGS) entry which is preliminary data.</text>
</comment>
<dbReference type="Pfam" id="PF03328">
    <property type="entry name" value="HpcH_HpaI"/>
    <property type="match status" value="1"/>
</dbReference>
<evidence type="ECO:0000313" key="5">
    <source>
        <dbReference type="Proteomes" id="UP000673552"/>
    </source>
</evidence>
<dbReference type="OrthoDB" id="1773at2759"/>
<dbReference type="GO" id="GO:0047777">
    <property type="term" value="F:(S)-citramalyl-CoA lyase activity"/>
    <property type="evidence" value="ECO:0007669"/>
    <property type="project" value="TreeGrafter"/>
</dbReference>
<evidence type="ECO:0000259" key="3">
    <source>
        <dbReference type="Pfam" id="PF03328"/>
    </source>
</evidence>
<feature type="region of interest" description="Disordered" evidence="2">
    <location>
        <begin position="202"/>
        <end position="223"/>
    </location>
</feature>
<evidence type="ECO:0000256" key="1">
    <source>
        <dbReference type="ARBA" id="ARBA00022723"/>
    </source>
</evidence>
<dbReference type="EMBL" id="JAFEUZ010000024">
    <property type="protein sequence ID" value="KAG5477800.1"/>
    <property type="molecule type" value="Genomic_DNA"/>
</dbReference>
<dbReference type="InterPro" id="IPR039480">
    <property type="entry name" value="C-C_Bond_Lyase-like"/>
</dbReference>
<dbReference type="PANTHER" id="PTHR11105">
    <property type="entry name" value="CITRATE LYASE SUBUNIT BETA-RELATED"/>
    <property type="match status" value="1"/>
</dbReference>
<dbReference type="PANTHER" id="PTHR11105:SF0">
    <property type="entry name" value="CITRAMALYL-COA LYASE, MITOCHONDRIAL"/>
    <property type="match status" value="1"/>
</dbReference>
<keyword evidence="5" id="KW-1185">Reference proteome</keyword>
<dbReference type="Pfam" id="PF15617">
    <property type="entry name" value="C-C_Bond_Lyase"/>
    <property type="match status" value="1"/>
</dbReference>
<dbReference type="InterPro" id="IPR040442">
    <property type="entry name" value="Pyrv_kinase-like_dom_sf"/>
</dbReference>
<keyword evidence="1" id="KW-0479">Metal-binding</keyword>
<reference evidence="5" key="2">
    <citation type="journal article" date="2021" name="Sci. Data">
        <title>Chromosome-scale genome sequencing, assembly and annotation of six genomes from subfamily Leishmaniinae.</title>
        <authorList>
            <person name="Almutairi H."/>
            <person name="Urbaniak M.D."/>
            <person name="Bates M.D."/>
            <person name="Jariyapan N."/>
            <person name="Kwakye-Nuako G."/>
            <person name="Thomaz Soccol V."/>
            <person name="Al-Salem W.S."/>
            <person name="Dillon R.J."/>
            <person name="Bates P.A."/>
            <person name="Gatherer D."/>
        </authorList>
    </citation>
    <scope>NUCLEOTIDE SEQUENCE [LARGE SCALE GENOMIC DNA]</scope>
</reference>
<dbReference type="SUPFAM" id="SSF51621">
    <property type="entry name" value="Phosphoenolpyruvate/pyruvate domain"/>
    <property type="match status" value="1"/>
</dbReference>
<name>A0A836KP92_9TRYP</name>
<dbReference type="KEGG" id="lmat:92515087"/>
<organism evidence="4 5">
    <name type="scientific">Leishmania martiniquensis</name>
    <dbReference type="NCBI Taxonomy" id="1580590"/>
    <lineage>
        <taxon>Eukaryota</taxon>
        <taxon>Discoba</taxon>
        <taxon>Euglenozoa</taxon>
        <taxon>Kinetoplastea</taxon>
        <taxon>Metakinetoplastina</taxon>
        <taxon>Trypanosomatida</taxon>
        <taxon>Trypanosomatidae</taxon>
        <taxon>Leishmaniinae</taxon>
        <taxon>Leishmania</taxon>
    </lineage>
</organism>
<dbReference type="Proteomes" id="UP000673552">
    <property type="component" value="Unassembled WGS sequence"/>
</dbReference>
<gene>
    <name evidence="4" type="ORF">LSCM1_05100</name>
</gene>
<dbReference type="AlphaFoldDB" id="A0A836KP92"/>
<accession>A0A836KP92</accession>
<evidence type="ECO:0000256" key="2">
    <source>
        <dbReference type="SAM" id="MobiDB-lite"/>
    </source>
</evidence>